<dbReference type="OrthoDB" id="6159439at2759"/>
<dbReference type="EMBL" id="KQ435793">
    <property type="protein sequence ID" value="KOX74246.1"/>
    <property type="molecule type" value="Genomic_DNA"/>
</dbReference>
<reference evidence="2 3" key="1">
    <citation type="submission" date="2015-07" db="EMBL/GenBank/DDBJ databases">
        <title>The genome of Melipona quadrifasciata.</title>
        <authorList>
            <person name="Pan H."/>
            <person name="Kapheim K."/>
        </authorList>
    </citation>
    <scope>NUCLEOTIDE SEQUENCE [LARGE SCALE GENOMIC DNA]</scope>
    <source>
        <strain evidence="2">0111107301</strain>
        <tissue evidence="2">Whole body</tissue>
    </source>
</reference>
<sequence length="668" mass="73919">MLAVPFPDKISPYSINGHRDGVESRVLGKERRFQTNFSNPVNNWIISLFLSITAEKPFWRGAIRRDLFVCYYLEQAVERKVFVVGALLRPTSGMEKKRRGREHGRVFNATDATMETPIRDRHNAPLTCLYSCRKWERLGEAGRDTYTGRPCVARKGLSAEIGKVDDVPGTVGDEPRRTNTEKTEEEPRQKKESGRLFLLTARRREPSLTRALTNSIHRLGLSQDLWLSTDGVCYHHERFNCFCGKPSSDRQPGRVRLPVGLIARNTLGTAIYPIYFIAFIGKSCTLQNLTDGAKETGTGNNVDCFAYKVGRIALRLVTRYFAGSPYSLKQGPPQEAIHTSVPTLYRACTEIPTPVFRKVGPTELFRDVTMRVEYEGYDCGRNGIVSVPEEPTKKVLESTKSSSQLNQNSHREETSWWVAEESGHQDTRERDKGVAVAGELACLAGYMAGYLKAAGATCAPTGTPQYHAHGHPAMGVGTHPHPHSHPHPGAPHPGLHSPFALSTHGHPHPHPLEHGLAAFPQGTLQEPTGYVGIASHASPFSHSTTTICCRREIARPLNFLRLSVESARVNRHPLIFIPYRDTIGYQEARQWHRGRCIARQRPSLTVALTPTRQSSILSPDPLVLSSRCPGACPSPSGGHPASPLLSDPVRCTVASVAPRPTEPPRYGS</sequence>
<organism evidence="2 3">
    <name type="scientific">Melipona quadrifasciata</name>
    <dbReference type="NCBI Taxonomy" id="166423"/>
    <lineage>
        <taxon>Eukaryota</taxon>
        <taxon>Metazoa</taxon>
        <taxon>Ecdysozoa</taxon>
        <taxon>Arthropoda</taxon>
        <taxon>Hexapoda</taxon>
        <taxon>Insecta</taxon>
        <taxon>Pterygota</taxon>
        <taxon>Neoptera</taxon>
        <taxon>Endopterygota</taxon>
        <taxon>Hymenoptera</taxon>
        <taxon>Apocrita</taxon>
        <taxon>Aculeata</taxon>
        <taxon>Apoidea</taxon>
        <taxon>Anthophila</taxon>
        <taxon>Apidae</taxon>
        <taxon>Melipona</taxon>
    </lineage>
</organism>
<keyword evidence="3" id="KW-1185">Reference proteome</keyword>
<evidence type="ECO:0000313" key="3">
    <source>
        <dbReference type="Proteomes" id="UP000053105"/>
    </source>
</evidence>
<evidence type="ECO:0000256" key="1">
    <source>
        <dbReference type="SAM" id="MobiDB-lite"/>
    </source>
</evidence>
<evidence type="ECO:0000313" key="2">
    <source>
        <dbReference type="EMBL" id="KOX74246.1"/>
    </source>
</evidence>
<dbReference type="AlphaFoldDB" id="A0A0M9A150"/>
<name>A0A0M9A150_9HYME</name>
<feature type="compositionally biased region" description="Basic and acidic residues" evidence="1">
    <location>
        <begin position="173"/>
        <end position="192"/>
    </location>
</feature>
<protein>
    <submittedName>
        <fullName evidence="2">Uncharacterized protein</fullName>
    </submittedName>
</protein>
<accession>A0A0M9A150</accession>
<proteinExistence type="predicted"/>
<feature type="region of interest" description="Disordered" evidence="1">
    <location>
        <begin position="163"/>
        <end position="192"/>
    </location>
</feature>
<dbReference type="Proteomes" id="UP000053105">
    <property type="component" value="Unassembled WGS sequence"/>
</dbReference>
<gene>
    <name evidence="2" type="ORF">WN51_13597</name>
</gene>